<feature type="domain" description="HD-GYP" evidence="3">
    <location>
        <begin position="141"/>
        <end position="257"/>
    </location>
</feature>
<dbReference type="Gene3D" id="1.10.3210.10">
    <property type="entry name" value="Hypothetical protein af1432"/>
    <property type="match status" value="1"/>
</dbReference>
<gene>
    <name evidence="4" type="ORF">S01H1_55736</name>
</gene>
<dbReference type="NCBIfam" id="TIGR00277">
    <property type="entry name" value="HDIG"/>
    <property type="match status" value="1"/>
</dbReference>
<feature type="domain" description="GGDEF" evidence="1">
    <location>
        <begin position="1"/>
        <end position="82"/>
    </location>
</feature>
<dbReference type="Pfam" id="PF01966">
    <property type="entry name" value="HD"/>
    <property type="match status" value="1"/>
</dbReference>
<evidence type="ECO:0000259" key="1">
    <source>
        <dbReference type="PROSITE" id="PS50887"/>
    </source>
</evidence>
<dbReference type="InterPro" id="IPR000160">
    <property type="entry name" value="GGDEF_dom"/>
</dbReference>
<dbReference type="EMBL" id="BARS01036243">
    <property type="protein sequence ID" value="GAG27090.1"/>
    <property type="molecule type" value="Genomic_DNA"/>
</dbReference>
<dbReference type="SUPFAM" id="SSF109604">
    <property type="entry name" value="HD-domain/PDEase-like"/>
    <property type="match status" value="1"/>
</dbReference>
<dbReference type="Pfam" id="PF00990">
    <property type="entry name" value="GGDEF"/>
    <property type="match status" value="1"/>
</dbReference>
<dbReference type="CDD" id="cd00077">
    <property type="entry name" value="HDc"/>
    <property type="match status" value="1"/>
</dbReference>
<dbReference type="Gene3D" id="3.30.70.270">
    <property type="match status" value="1"/>
</dbReference>
<sequence>FAAILPHAESSKARAAVDRMNRRITKKLKQVDKGTAVRLSLSAGVACFPDDGMTADDLVRVADAALYNAKWVARARDIMGQREDIQSLVSALVSRQGGAEGLAGGTILRPEALHEQQARIVSSVASSIAVALKDAGVAQALEDPDLQVVATVGAAAEIKDRYMRGHPERTSERAAALAEEMGLSPERVRDIRIAGLLHDIGKVTVSEGILNKPGKLTRREFASIRDHPIVGATLVSQVRGFERLMPIVRHHHERFDG</sequence>
<accession>X0W8Y8</accession>
<dbReference type="InterPro" id="IPR029787">
    <property type="entry name" value="Nucleotide_cyclase"/>
</dbReference>
<organism evidence="4">
    <name type="scientific">marine sediment metagenome</name>
    <dbReference type="NCBI Taxonomy" id="412755"/>
    <lineage>
        <taxon>unclassified sequences</taxon>
        <taxon>metagenomes</taxon>
        <taxon>ecological metagenomes</taxon>
    </lineage>
</organism>
<protein>
    <recommendedName>
        <fullName evidence="5">HD-GYP domain-containing protein</fullName>
    </recommendedName>
</protein>
<proteinExistence type="predicted"/>
<dbReference type="PANTHER" id="PTHR43155">
    <property type="entry name" value="CYCLIC DI-GMP PHOSPHODIESTERASE PA4108-RELATED"/>
    <property type="match status" value="1"/>
</dbReference>
<dbReference type="PROSITE" id="PS50887">
    <property type="entry name" value="GGDEF"/>
    <property type="match status" value="1"/>
</dbReference>
<feature type="non-terminal residue" evidence="4">
    <location>
        <position position="257"/>
    </location>
</feature>
<dbReference type="NCBIfam" id="TIGR00254">
    <property type="entry name" value="GGDEF"/>
    <property type="match status" value="1"/>
</dbReference>
<reference evidence="4" key="1">
    <citation type="journal article" date="2014" name="Front. Microbiol.">
        <title>High frequency of phylogenetically diverse reductive dehalogenase-homologous genes in deep subseafloor sedimentary metagenomes.</title>
        <authorList>
            <person name="Kawai M."/>
            <person name="Futagami T."/>
            <person name="Toyoda A."/>
            <person name="Takaki Y."/>
            <person name="Nishi S."/>
            <person name="Hori S."/>
            <person name="Arai W."/>
            <person name="Tsubouchi T."/>
            <person name="Morono Y."/>
            <person name="Uchiyama I."/>
            <person name="Ito T."/>
            <person name="Fujiyama A."/>
            <person name="Inagaki F."/>
            <person name="Takami H."/>
        </authorList>
    </citation>
    <scope>NUCLEOTIDE SEQUENCE</scope>
    <source>
        <strain evidence="4">Expedition CK06-06</strain>
    </source>
</reference>
<name>X0W8Y8_9ZZZZ</name>
<dbReference type="SUPFAM" id="SSF55073">
    <property type="entry name" value="Nucleotide cyclase"/>
    <property type="match status" value="1"/>
</dbReference>
<dbReference type="PROSITE" id="PS51831">
    <property type="entry name" value="HD"/>
    <property type="match status" value="1"/>
</dbReference>
<dbReference type="PANTHER" id="PTHR43155:SF2">
    <property type="entry name" value="CYCLIC DI-GMP PHOSPHODIESTERASE PA4108"/>
    <property type="match status" value="1"/>
</dbReference>
<dbReference type="InterPro" id="IPR037522">
    <property type="entry name" value="HD_GYP_dom"/>
</dbReference>
<feature type="non-terminal residue" evidence="4">
    <location>
        <position position="1"/>
    </location>
</feature>
<evidence type="ECO:0000313" key="4">
    <source>
        <dbReference type="EMBL" id="GAG27090.1"/>
    </source>
</evidence>
<evidence type="ECO:0000259" key="3">
    <source>
        <dbReference type="PROSITE" id="PS51832"/>
    </source>
</evidence>
<evidence type="ECO:0000259" key="2">
    <source>
        <dbReference type="PROSITE" id="PS51831"/>
    </source>
</evidence>
<dbReference type="InterPro" id="IPR043128">
    <property type="entry name" value="Rev_trsase/Diguanyl_cyclase"/>
</dbReference>
<dbReference type="SMART" id="SM00471">
    <property type="entry name" value="HDc"/>
    <property type="match status" value="1"/>
</dbReference>
<dbReference type="PROSITE" id="PS51832">
    <property type="entry name" value="HD_GYP"/>
    <property type="match status" value="1"/>
</dbReference>
<feature type="domain" description="HD" evidence="2">
    <location>
        <begin position="163"/>
        <end position="257"/>
    </location>
</feature>
<evidence type="ECO:0008006" key="5">
    <source>
        <dbReference type="Google" id="ProtNLM"/>
    </source>
</evidence>
<comment type="caution">
    <text evidence="4">The sequence shown here is derived from an EMBL/GenBank/DDBJ whole genome shotgun (WGS) entry which is preliminary data.</text>
</comment>
<dbReference type="InterPro" id="IPR006674">
    <property type="entry name" value="HD_domain"/>
</dbReference>
<dbReference type="AlphaFoldDB" id="X0W8Y8"/>
<dbReference type="InterPro" id="IPR006675">
    <property type="entry name" value="HDIG_dom"/>
</dbReference>
<dbReference type="InterPro" id="IPR003607">
    <property type="entry name" value="HD/PDEase_dom"/>
</dbReference>